<dbReference type="OrthoDB" id="1898221at2759"/>
<dbReference type="Pfam" id="PF00501">
    <property type="entry name" value="AMP-binding"/>
    <property type="match status" value="1"/>
</dbReference>
<gene>
    <name evidence="5" type="ORF">AMORRO_LOCUS10430</name>
</gene>
<keyword evidence="6" id="KW-1185">Reference proteome</keyword>
<dbReference type="PROSITE" id="PS00455">
    <property type="entry name" value="AMP_BINDING"/>
    <property type="match status" value="1"/>
</dbReference>
<organism evidence="5 6">
    <name type="scientific">Acaulospora morrowiae</name>
    <dbReference type="NCBI Taxonomy" id="94023"/>
    <lineage>
        <taxon>Eukaryota</taxon>
        <taxon>Fungi</taxon>
        <taxon>Fungi incertae sedis</taxon>
        <taxon>Mucoromycota</taxon>
        <taxon>Glomeromycotina</taxon>
        <taxon>Glomeromycetes</taxon>
        <taxon>Diversisporales</taxon>
        <taxon>Acaulosporaceae</taxon>
        <taxon>Acaulospora</taxon>
    </lineage>
</organism>
<feature type="domain" description="AMP-dependent synthetase/ligase" evidence="3">
    <location>
        <begin position="31"/>
        <end position="373"/>
    </location>
</feature>
<dbReference type="EMBL" id="CAJVPV010011504">
    <property type="protein sequence ID" value="CAG8661630.1"/>
    <property type="molecule type" value="Genomic_DNA"/>
</dbReference>
<accession>A0A9N9E684</accession>
<evidence type="ECO:0000313" key="5">
    <source>
        <dbReference type="EMBL" id="CAG8661630.1"/>
    </source>
</evidence>
<dbReference type="AlphaFoldDB" id="A0A9N9E684"/>
<sequence length="518" mass="57088">MSVFRSHYPDVKIPDLGIYHFITSNPNIPDSKPIFVDAVTHRKITFGEFKKDSKRFAAGLQDYLGFKRGDVLCVYSPNQIDYATVIYGTLAAGGKISPANPSYTAKELTFQLIDSGSSVIIVHPDCVSVAIEAAVNSKIPESRIFVFGKNEINGISSYNTLFVSREAVPVEYTAEEIRTTTAYLCYSSGTTGKSKGVESTHYNMVANVSQIIGFEGDNLCSDLCYAAVLGATSVVIPKFDMSILCRAIQDYKVNIVPLVPPIILLLVKSPIAKEYDLSSLKHVICGAAPLSKSLSDDFDRIYKIPIQQVYGFTGFSSWTFEEARERHGSVGVLLPNIEAKILSKDGKGPFLELGYHEPGELYVRGPMVMKGYLNDKQATDRAIDKDGWFGTGDVAIIDPDGYYFIIDRVKELIKYKGFQVAPAEIEALLLTHPSVADAAVIGVYSEKDATELPLAYVTPQRNNKPTEDLKQDIVQFVASRVAPHKRIRGGVVFIDQVPKNTSGKILRRILRDQANNDI</sequence>
<evidence type="ECO:0000313" key="6">
    <source>
        <dbReference type="Proteomes" id="UP000789342"/>
    </source>
</evidence>
<dbReference type="Gene3D" id="3.30.300.30">
    <property type="match status" value="1"/>
</dbReference>
<dbReference type="InterPro" id="IPR020845">
    <property type="entry name" value="AMP-binding_CS"/>
</dbReference>
<dbReference type="InterPro" id="IPR000873">
    <property type="entry name" value="AMP-dep_synth/lig_dom"/>
</dbReference>
<dbReference type="CDD" id="cd05911">
    <property type="entry name" value="Firefly_Luc_like"/>
    <property type="match status" value="1"/>
</dbReference>
<dbReference type="FunFam" id="3.30.300.30:FF:000007">
    <property type="entry name" value="4-coumarate--CoA ligase 2"/>
    <property type="match status" value="1"/>
</dbReference>
<dbReference type="PANTHER" id="PTHR24096">
    <property type="entry name" value="LONG-CHAIN-FATTY-ACID--COA LIGASE"/>
    <property type="match status" value="1"/>
</dbReference>
<evidence type="ECO:0000256" key="1">
    <source>
        <dbReference type="ARBA" id="ARBA00006432"/>
    </source>
</evidence>
<dbReference type="SUPFAM" id="SSF56801">
    <property type="entry name" value="Acetyl-CoA synthetase-like"/>
    <property type="match status" value="1"/>
</dbReference>
<dbReference type="Pfam" id="PF13193">
    <property type="entry name" value="AMP-binding_C"/>
    <property type="match status" value="1"/>
</dbReference>
<dbReference type="InterPro" id="IPR042099">
    <property type="entry name" value="ANL_N_sf"/>
</dbReference>
<dbReference type="Gene3D" id="3.40.50.12780">
    <property type="entry name" value="N-terminal domain of ligase-like"/>
    <property type="match status" value="1"/>
</dbReference>
<dbReference type="PANTHER" id="PTHR24096:SF149">
    <property type="entry name" value="AMP-BINDING DOMAIN-CONTAINING PROTEIN-RELATED"/>
    <property type="match status" value="1"/>
</dbReference>
<evidence type="ECO:0000256" key="2">
    <source>
        <dbReference type="ARBA" id="ARBA00022598"/>
    </source>
</evidence>
<keyword evidence="2" id="KW-0436">Ligase</keyword>
<dbReference type="GO" id="GO:0016405">
    <property type="term" value="F:CoA-ligase activity"/>
    <property type="evidence" value="ECO:0007669"/>
    <property type="project" value="TreeGrafter"/>
</dbReference>
<comment type="similarity">
    <text evidence="1">Belongs to the ATP-dependent AMP-binding enzyme family.</text>
</comment>
<feature type="domain" description="AMP-binding enzyme C-terminal" evidence="4">
    <location>
        <begin position="424"/>
        <end position="504"/>
    </location>
</feature>
<reference evidence="5" key="1">
    <citation type="submission" date="2021-06" db="EMBL/GenBank/DDBJ databases">
        <authorList>
            <person name="Kallberg Y."/>
            <person name="Tangrot J."/>
            <person name="Rosling A."/>
        </authorList>
    </citation>
    <scope>NUCLEOTIDE SEQUENCE</scope>
    <source>
        <strain evidence="5">CL551</strain>
    </source>
</reference>
<feature type="non-terminal residue" evidence="5">
    <location>
        <position position="518"/>
    </location>
</feature>
<proteinExistence type="inferred from homology"/>
<dbReference type="InterPro" id="IPR025110">
    <property type="entry name" value="AMP-bd_C"/>
</dbReference>
<evidence type="ECO:0000259" key="4">
    <source>
        <dbReference type="Pfam" id="PF13193"/>
    </source>
</evidence>
<name>A0A9N9E684_9GLOM</name>
<comment type="caution">
    <text evidence="5">The sequence shown here is derived from an EMBL/GenBank/DDBJ whole genome shotgun (WGS) entry which is preliminary data.</text>
</comment>
<dbReference type="Proteomes" id="UP000789342">
    <property type="component" value="Unassembled WGS sequence"/>
</dbReference>
<protein>
    <submittedName>
        <fullName evidence="5">4614_t:CDS:1</fullName>
    </submittedName>
</protein>
<dbReference type="InterPro" id="IPR045851">
    <property type="entry name" value="AMP-bd_C_sf"/>
</dbReference>
<evidence type="ECO:0000259" key="3">
    <source>
        <dbReference type="Pfam" id="PF00501"/>
    </source>
</evidence>